<name>D6PKN7_9ZZZZ</name>
<dbReference type="Pfam" id="PF07233">
    <property type="entry name" value="DUF1425"/>
    <property type="match status" value="1"/>
</dbReference>
<protein>
    <recommendedName>
        <fullName evidence="2">DUF1425 domain-containing protein</fullName>
    </recommendedName>
</protein>
<dbReference type="InterPro" id="IPR038483">
    <property type="entry name" value="YcfL-like_sf"/>
</dbReference>
<sequence>MKTKKLSVLNTFKEKVNGVLIAKVEVQNTSAKPTVFKYKFDWVNEDGSVMTGSSVWKTATINGKQSVTYKSADPRGTAVDFRILFKGV</sequence>
<evidence type="ECO:0000313" key="1">
    <source>
        <dbReference type="EMBL" id="ADD96288.1"/>
    </source>
</evidence>
<dbReference type="AlphaFoldDB" id="D6PKN7"/>
<accession>D6PKN7</accession>
<reference evidence="1" key="1">
    <citation type="journal article" date="2010" name="ISME J.">
        <title>Metagenome of the Mediterranean deep chlorophyll maximum studied by direct and fosmid library 454 pyrosequencing.</title>
        <authorList>
            <person name="Ghai R."/>
            <person name="Martin-Cuadrado A.B."/>
            <person name="Molto A.G."/>
            <person name="Heredia I.G."/>
            <person name="Cabrera R."/>
            <person name="Martin J."/>
            <person name="Verdu M."/>
            <person name="Deschamps P."/>
            <person name="Moreira D."/>
            <person name="Lopez-Garcia P."/>
            <person name="Mira A."/>
            <person name="Rodriguez-Valera F."/>
        </authorList>
    </citation>
    <scope>NUCLEOTIDE SEQUENCE</scope>
</reference>
<organism evidence="1">
    <name type="scientific">uncultured organism MedDCM-OCT-S08-C1656</name>
    <dbReference type="NCBI Taxonomy" id="743631"/>
    <lineage>
        <taxon>unclassified sequences</taxon>
        <taxon>environmental samples</taxon>
    </lineage>
</organism>
<evidence type="ECO:0008006" key="2">
    <source>
        <dbReference type="Google" id="ProtNLM"/>
    </source>
</evidence>
<proteinExistence type="predicted"/>
<dbReference type="Gene3D" id="2.60.40.3230">
    <property type="match status" value="1"/>
</dbReference>
<dbReference type="EMBL" id="GU943130">
    <property type="protein sequence ID" value="ADD96288.1"/>
    <property type="molecule type" value="Genomic_DNA"/>
</dbReference>
<dbReference type="InterPro" id="IPR010824">
    <property type="entry name" value="DUF1425"/>
</dbReference>
<dbReference type="CDD" id="cd09030">
    <property type="entry name" value="DUF1425"/>
    <property type="match status" value="1"/>
</dbReference>